<dbReference type="Proteomes" id="UP001303373">
    <property type="component" value="Chromosome 6"/>
</dbReference>
<feature type="region of interest" description="Disordered" evidence="1">
    <location>
        <begin position="445"/>
        <end position="528"/>
    </location>
</feature>
<reference evidence="2 3" key="1">
    <citation type="submission" date="2023-11" db="EMBL/GenBank/DDBJ databases">
        <title>An acidophilic fungus is an integral part of prey digestion in a carnivorous sundew plant.</title>
        <authorList>
            <person name="Tsai I.J."/>
        </authorList>
    </citation>
    <scope>NUCLEOTIDE SEQUENCE [LARGE SCALE GENOMIC DNA]</scope>
    <source>
        <strain evidence="2">169a</strain>
    </source>
</reference>
<evidence type="ECO:0000313" key="3">
    <source>
        <dbReference type="Proteomes" id="UP001303373"/>
    </source>
</evidence>
<protein>
    <submittedName>
        <fullName evidence="2">Uncharacterized protein</fullName>
    </submittedName>
</protein>
<evidence type="ECO:0000313" key="2">
    <source>
        <dbReference type="EMBL" id="WPH01790.1"/>
    </source>
</evidence>
<evidence type="ECO:0000256" key="1">
    <source>
        <dbReference type="SAM" id="MobiDB-lite"/>
    </source>
</evidence>
<gene>
    <name evidence="2" type="ORF">R9X50_00464300</name>
</gene>
<name>A0AAQ3M6K1_9PEZI</name>
<keyword evidence="3" id="KW-1185">Reference proteome</keyword>
<feature type="compositionally biased region" description="Polar residues" evidence="1">
    <location>
        <begin position="274"/>
        <end position="283"/>
    </location>
</feature>
<sequence length="528" mass="60022">MKLKTLPTNAKQWATEMSSYKLKENRGLAASVTEEGVQMLGSGSRITDQQYLLLRVIWKPSMVAHSDPAKFMKDSIESEFGNMTLKESRPHDLDTSAESQLSPIANRSYKLFHCGLFTLVDWQQLLIQEIKADDPTEVVSTAMGMTPRRLRPRKLVDNIRRPPDAAFTPPSQKKPAMPDQVRAEGESDDHLSLDEDDLDPGNLRSAADEQIVNTALVLLLDALLLSIHGHKLEVTLERKKFTFDLPVEDFEQSSSGTLTNISSSSEDKSKETANKVSTTQSRPKPNKRFFFKWSAATDGYMRFLSEPEKICSILEVKSYERRRFSTRVRKQEAAEVACWIHHDKEDWGAYCNHDKRGGDRWRLLISQDRASIWIIIATYSESYQNYIRYGKDPGNAGLMSMNEIGPYHVNDYEHMGLFREFIRAFSAFATRQRLPSERLHVAPVPELVSESKQQEQAPEDSMKPGGSQPAPRKKGEAANIVTPEKNPYLLRDRKPFPPTPSPHGLESENLENSDTDTNEDVPRHLRFQ</sequence>
<feature type="region of interest" description="Disordered" evidence="1">
    <location>
        <begin position="150"/>
        <end position="202"/>
    </location>
</feature>
<dbReference type="EMBL" id="CP138585">
    <property type="protein sequence ID" value="WPH01790.1"/>
    <property type="molecule type" value="Genomic_DNA"/>
</dbReference>
<proteinExistence type="predicted"/>
<dbReference type="AlphaFoldDB" id="A0AAQ3M6K1"/>
<feature type="compositionally biased region" description="Acidic residues" evidence="1">
    <location>
        <begin position="508"/>
        <end position="519"/>
    </location>
</feature>
<feature type="region of interest" description="Disordered" evidence="1">
    <location>
        <begin position="254"/>
        <end position="283"/>
    </location>
</feature>
<accession>A0AAQ3M6K1</accession>
<organism evidence="2 3">
    <name type="scientific">Acrodontium crateriforme</name>
    <dbReference type="NCBI Taxonomy" id="150365"/>
    <lineage>
        <taxon>Eukaryota</taxon>
        <taxon>Fungi</taxon>
        <taxon>Dikarya</taxon>
        <taxon>Ascomycota</taxon>
        <taxon>Pezizomycotina</taxon>
        <taxon>Dothideomycetes</taxon>
        <taxon>Dothideomycetidae</taxon>
        <taxon>Mycosphaerellales</taxon>
        <taxon>Teratosphaeriaceae</taxon>
        <taxon>Acrodontium</taxon>
    </lineage>
</organism>
<feature type="compositionally biased region" description="Basic and acidic residues" evidence="1">
    <location>
        <begin position="154"/>
        <end position="163"/>
    </location>
</feature>
<feature type="compositionally biased region" description="Basic and acidic residues" evidence="1">
    <location>
        <begin position="181"/>
        <end position="193"/>
    </location>
</feature>
<feature type="compositionally biased region" description="Low complexity" evidence="1">
    <location>
        <begin position="254"/>
        <end position="264"/>
    </location>
</feature>